<dbReference type="GO" id="GO:0055085">
    <property type="term" value="P:transmembrane transport"/>
    <property type="evidence" value="ECO:0007669"/>
    <property type="project" value="InterPro"/>
</dbReference>
<dbReference type="NCBIfam" id="NF038017">
    <property type="entry name" value="ABC_perm1"/>
    <property type="match status" value="1"/>
</dbReference>
<dbReference type="AlphaFoldDB" id="A0A4R2TVQ6"/>
<dbReference type="InterPro" id="IPR035906">
    <property type="entry name" value="MetI-like_sf"/>
</dbReference>
<feature type="transmembrane region" description="Helical" evidence="5">
    <location>
        <begin position="97"/>
        <end position="120"/>
    </location>
</feature>
<dbReference type="PANTHER" id="PTHR43632">
    <property type="entry name" value="PERMEASE COMPONENT OF TUNGSTATE ABC TRANSPORTER"/>
    <property type="match status" value="1"/>
</dbReference>
<dbReference type="PROSITE" id="PS50928">
    <property type="entry name" value="ABC_TM1"/>
    <property type="match status" value="1"/>
</dbReference>
<evidence type="ECO:0000313" key="8">
    <source>
        <dbReference type="Proteomes" id="UP000295504"/>
    </source>
</evidence>
<keyword evidence="2 5" id="KW-0812">Transmembrane</keyword>
<dbReference type="OrthoDB" id="9781724at2"/>
<dbReference type="CDD" id="cd06261">
    <property type="entry name" value="TM_PBP2"/>
    <property type="match status" value="1"/>
</dbReference>
<comment type="subcellular location">
    <subcellularLocation>
        <location evidence="1">Membrane</location>
        <topology evidence="1">Multi-pass membrane protein</topology>
    </subcellularLocation>
</comment>
<keyword evidence="3 5" id="KW-1133">Transmembrane helix</keyword>
<name>A0A4R2TVQ6_9FIRM</name>
<feature type="transmembrane region" description="Helical" evidence="5">
    <location>
        <begin position="204"/>
        <end position="225"/>
    </location>
</feature>
<dbReference type="PANTHER" id="PTHR43632:SF1">
    <property type="entry name" value="PERMEASE COMPONENT OF TUNGSTATE ABC TRANSPORTER"/>
    <property type="match status" value="1"/>
</dbReference>
<comment type="caution">
    <text evidence="7">The sequence shown here is derived from an EMBL/GenBank/DDBJ whole genome shotgun (WGS) entry which is preliminary data.</text>
</comment>
<evidence type="ECO:0000256" key="4">
    <source>
        <dbReference type="ARBA" id="ARBA00023136"/>
    </source>
</evidence>
<dbReference type="InterPro" id="IPR049783">
    <property type="entry name" value="ABC_perm_TupB-like"/>
</dbReference>
<proteinExistence type="predicted"/>
<dbReference type="Gene3D" id="1.10.3720.10">
    <property type="entry name" value="MetI-like"/>
    <property type="match status" value="1"/>
</dbReference>
<organism evidence="7 8">
    <name type="scientific">Serpentinicella alkaliphila</name>
    <dbReference type="NCBI Taxonomy" id="1734049"/>
    <lineage>
        <taxon>Bacteria</taxon>
        <taxon>Bacillati</taxon>
        <taxon>Bacillota</taxon>
        <taxon>Clostridia</taxon>
        <taxon>Peptostreptococcales</taxon>
        <taxon>Natronincolaceae</taxon>
        <taxon>Serpentinicella</taxon>
    </lineage>
</organism>
<dbReference type="GO" id="GO:0016020">
    <property type="term" value="C:membrane"/>
    <property type="evidence" value="ECO:0007669"/>
    <property type="project" value="UniProtKB-SubCell"/>
</dbReference>
<accession>A0A4R2TVQ6</accession>
<feature type="transmembrane region" description="Helical" evidence="5">
    <location>
        <begin position="65"/>
        <end position="85"/>
    </location>
</feature>
<keyword evidence="4 5" id="KW-0472">Membrane</keyword>
<protein>
    <submittedName>
        <fullName evidence="7">Tungstate transport system permease protein</fullName>
    </submittedName>
</protein>
<keyword evidence="8" id="KW-1185">Reference proteome</keyword>
<evidence type="ECO:0000256" key="5">
    <source>
        <dbReference type="SAM" id="Phobius"/>
    </source>
</evidence>
<sequence length="238" mass="25746">MVTILEGFIEAFYLLASFNKEIYSIIGLSIFVSLSATIISSVIGILLGTLIGLTDFRFKKTIVKFVYSFMALPPVVVGLFVMLIISRRGPLGGYQLMFTPFAMIAAQTILITPIITGIIYNQTKEYGNEIREVSLVLGGNKIDQMILVVSELKRTIAIAITTGFGRGISEVGAVMIVGGNIKGHTRVMTTFIAMNNSMGNYSESIAMGMVLIGIAILTNTIILRISGDVNENSVKSSK</sequence>
<evidence type="ECO:0000256" key="2">
    <source>
        <dbReference type="ARBA" id="ARBA00022692"/>
    </source>
</evidence>
<evidence type="ECO:0000256" key="3">
    <source>
        <dbReference type="ARBA" id="ARBA00022989"/>
    </source>
</evidence>
<evidence type="ECO:0000256" key="1">
    <source>
        <dbReference type="ARBA" id="ARBA00004141"/>
    </source>
</evidence>
<evidence type="ECO:0000259" key="6">
    <source>
        <dbReference type="PROSITE" id="PS50928"/>
    </source>
</evidence>
<dbReference type="Proteomes" id="UP000295504">
    <property type="component" value="Unassembled WGS sequence"/>
</dbReference>
<feature type="transmembrane region" description="Helical" evidence="5">
    <location>
        <begin position="22"/>
        <end position="53"/>
    </location>
</feature>
<dbReference type="InterPro" id="IPR000515">
    <property type="entry name" value="MetI-like"/>
</dbReference>
<reference evidence="7 8" key="1">
    <citation type="submission" date="2019-03" db="EMBL/GenBank/DDBJ databases">
        <title>Genomic Encyclopedia of Type Strains, Phase IV (KMG-IV): sequencing the most valuable type-strain genomes for metagenomic binning, comparative biology and taxonomic classification.</title>
        <authorList>
            <person name="Goeker M."/>
        </authorList>
    </citation>
    <scope>NUCLEOTIDE SEQUENCE [LARGE SCALE GENOMIC DNA]</scope>
    <source>
        <strain evidence="7 8">DSM 100013</strain>
    </source>
</reference>
<feature type="domain" description="ABC transmembrane type-1" evidence="6">
    <location>
        <begin position="26"/>
        <end position="222"/>
    </location>
</feature>
<evidence type="ECO:0000313" key="7">
    <source>
        <dbReference type="EMBL" id="TCQ08078.1"/>
    </source>
</evidence>
<gene>
    <name evidence="7" type="ORF">EDD79_1001165</name>
</gene>
<dbReference type="EMBL" id="SLYC01000001">
    <property type="protein sequence ID" value="TCQ08078.1"/>
    <property type="molecule type" value="Genomic_DNA"/>
</dbReference>
<dbReference type="SUPFAM" id="SSF161098">
    <property type="entry name" value="MetI-like"/>
    <property type="match status" value="1"/>
</dbReference>